<evidence type="ECO:0000256" key="1">
    <source>
        <dbReference type="SAM" id="MobiDB-lite"/>
    </source>
</evidence>
<name>A0ABP6T8U2_9ACTN</name>
<evidence type="ECO:0008006" key="4">
    <source>
        <dbReference type="Google" id="ProtNLM"/>
    </source>
</evidence>
<feature type="region of interest" description="Disordered" evidence="1">
    <location>
        <begin position="72"/>
        <end position="91"/>
    </location>
</feature>
<evidence type="ECO:0000313" key="2">
    <source>
        <dbReference type="EMBL" id="GAA3396253.1"/>
    </source>
</evidence>
<proteinExistence type="predicted"/>
<reference evidence="3" key="1">
    <citation type="journal article" date="2019" name="Int. J. Syst. Evol. Microbiol.">
        <title>The Global Catalogue of Microorganisms (GCM) 10K type strain sequencing project: providing services to taxonomists for standard genome sequencing and annotation.</title>
        <authorList>
            <consortium name="The Broad Institute Genomics Platform"/>
            <consortium name="The Broad Institute Genome Sequencing Center for Infectious Disease"/>
            <person name="Wu L."/>
            <person name="Ma J."/>
        </authorList>
    </citation>
    <scope>NUCLEOTIDE SEQUENCE [LARGE SCALE GENOMIC DNA]</scope>
    <source>
        <strain evidence="3">JCM 9458</strain>
    </source>
</reference>
<sequence length="245" mass="26204">MRSWLATSAALVLSIALGGCGLLRSEDADPPATASPEPSATEAREGRLLTAAEAERALPSIVEIDGAGWTIDPGLPRTTTNSGSPSTYVSATSADPPVCLPLLDPEVDRNRGRAAVKSEISFSRTTASGTKTTVTFLVESWRNTADTVQPEEVDVLAGQCGSFTGRDASGEYRWKAVRMRPLPLGGEQTAFRLTTQVKGVTVYVTTFEAKVDRNVITMIHVGTEFDDPLGTYWPTLQKLFGRLAT</sequence>
<dbReference type="EMBL" id="BAAAYN010000054">
    <property type="protein sequence ID" value="GAA3396253.1"/>
    <property type="molecule type" value="Genomic_DNA"/>
</dbReference>
<dbReference type="Proteomes" id="UP001501676">
    <property type="component" value="Unassembled WGS sequence"/>
</dbReference>
<protein>
    <recommendedName>
        <fullName evidence="4">Lipoprotein</fullName>
    </recommendedName>
</protein>
<dbReference type="RefSeq" id="WP_345732790.1">
    <property type="nucleotide sequence ID" value="NZ_BAAAYN010000054.1"/>
</dbReference>
<gene>
    <name evidence="2" type="ORF">GCM10020369_72280</name>
</gene>
<feature type="compositionally biased region" description="Polar residues" evidence="1">
    <location>
        <begin position="77"/>
        <end position="91"/>
    </location>
</feature>
<organism evidence="2 3">
    <name type="scientific">Cryptosporangium minutisporangium</name>
    <dbReference type="NCBI Taxonomy" id="113569"/>
    <lineage>
        <taxon>Bacteria</taxon>
        <taxon>Bacillati</taxon>
        <taxon>Actinomycetota</taxon>
        <taxon>Actinomycetes</taxon>
        <taxon>Cryptosporangiales</taxon>
        <taxon>Cryptosporangiaceae</taxon>
        <taxon>Cryptosporangium</taxon>
    </lineage>
</organism>
<dbReference type="PROSITE" id="PS51257">
    <property type="entry name" value="PROKAR_LIPOPROTEIN"/>
    <property type="match status" value="1"/>
</dbReference>
<accession>A0ABP6T8U2</accession>
<comment type="caution">
    <text evidence="2">The sequence shown here is derived from an EMBL/GenBank/DDBJ whole genome shotgun (WGS) entry which is preliminary data.</text>
</comment>
<evidence type="ECO:0000313" key="3">
    <source>
        <dbReference type="Proteomes" id="UP001501676"/>
    </source>
</evidence>
<keyword evidence="3" id="KW-1185">Reference proteome</keyword>